<keyword evidence="4" id="KW-0807">Transducer</keyword>
<feature type="non-terminal residue" evidence="5">
    <location>
        <position position="213"/>
    </location>
</feature>
<evidence type="ECO:0000256" key="1">
    <source>
        <dbReference type="ARBA" id="ARBA00022723"/>
    </source>
</evidence>
<dbReference type="InterPro" id="IPR027417">
    <property type="entry name" value="P-loop_NTPase"/>
</dbReference>
<dbReference type="SMART" id="SM00275">
    <property type="entry name" value="G_alpha"/>
    <property type="match status" value="1"/>
</dbReference>
<dbReference type="Pfam" id="PF00503">
    <property type="entry name" value="G-alpha"/>
    <property type="match status" value="1"/>
</dbReference>
<sequence>MVFCRPSFTKEQKEQMLVSKHIDLKAAAEYRQIDNSVKVLLLGPGESGKSTILKQIHSIFNNGFDDDERRGFVPIVRENLFTAIKTLLEMTDVLAERGLKGTKISKKSEAIKNEILNFCSVEEVTDWKKVNFGFCNKTSKLWTEEKGLKVVYENRSMYHLTGSGDYFIRKAVSIGSSEYVPTILDVMSARIKTTGISEKFFKIGSNGFRVFDV</sequence>
<dbReference type="Gene3D" id="3.40.50.300">
    <property type="entry name" value="P-loop containing nucleotide triphosphate hydrolases"/>
    <property type="match status" value="1"/>
</dbReference>
<evidence type="ECO:0000256" key="3">
    <source>
        <dbReference type="ARBA" id="ARBA00023134"/>
    </source>
</evidence>
<evidence type="ECO:0000313" key="5">
    <source>
        <dbReference type="EMBL" id="MES1921466.1"/>
    </source>
</evidence>
<keyword evidence="6" id="KW-1185">Reference proteome</keyword>
<dbReference type="Proteomes" id="UP001439008">
    <property type="component" value="Unassembled WGS sequence"/>
</dbReference>
<name>A0ABV2AP71_9EUKA</name>
<keyword evidence="1" id="KW-0479">Metal-binding</keyword>
<accession>A0ABV2AP71</accession>
<proteinExistence type="predicted"/>
<gene>
    <name evidence="5" type="ORF">MHBO_002997</name>
</gene>
<comment type="caution">
    <text evidence="5">The sequence shown here is derived from an EMBL/GenBank/DDBJ whole genome shotgun (WGS) entry which is preliminary data.</text>
</comment>
<protein>
    <recommendedName>
        <fullName evidence="7">G-protein alpha subunit</fullName>
    </recommendedName>
</protein>
<dbReference type="SUPFAM" id="SSF47895">
    <property type="entry name" value="Transducin (alpha subunit), insertion domain"/>
    <property type="match status" value="1"/>
</dbReference>
<dbReference type="PRINTS" id="PR00318">
    <property type="entry name" value="GPROTEINA"/>
</dbReference>
<dbReference type="PANTHER" id="PTHR10218">
    <property type="entry name" value="GTP-BINDING PROTEIN ALPHA SUBUNIT"/>
    <property type="match status" value="1"/>
</dbReference>
<evidence type="ECO:0000256" key="2">
    <source>
        <dbReference type="ARBA" id="ARBA00022741"/>
    </source>
</evidence>
<evidence type="ECO:0000256" key="4">
    <source>
        <dbReference type="ARBA" id="ARBA00023224"/>
    </source>
</evidence>
<keyword evidence="2" id="KW-0547">Nucleotide-binding</keyword>
<dbReference type="EMBL" id="JBDODL010001376">
    <property type="protein sequence ID" value="MES1921466.1"/>
    <property type="molecule type" value="Genomic_DNA"/>
</dbReference>
<dbReference type="PANTHER" id="PTHR10218:SF302">
    <property type="entry name" value="GUANINE NUCLEOTIDE-BINDING PROTEIN ALPHA-5 SUBUNIT"/>
    <property type="match status" value="1"/>
</dbReference>
<reference evidence="5 6" key="1">
    <citation type="journal article" date="2024" name="BMC Biol.">
        <title>Comparative genomics of Ascetosporea gives new insight into the evolutionary basis for animal parasitism in Rhizaria.</title>
        <authorList>
            <person name="Hiltunen Thoren M."/>
            <person name="Onut-Brannstrom I."/>
            <person name="Alfjorden A."/>
            <person name="Peckova H."/>
            <person name="Swords F."/>
            <person name="Hooper C."/>
            <person name="Holzer A.S."/>
            <person name="Bass D."/>
            <person name="Burki F."/>
        </authorList>
    </citation>
    <scope>NUCLEOTIDE SEQUENCE [LARGE SCALE GENOMIC DNA]</scope>
    <source>
        <strain evidence="5">20-A016</strain>
    </source>
</reference>
<dbReference type="PROSITE" id="PS51882">
    <property type="entry name" value="G_ALPHA"/>
    <property type="match status" value="1"/>
</dbReference>
<dbReference type="InterPro" id="IPR001019">
    <property type="entry name" value="Gprotein_alpha_su"/>
</dbReference>
<evidence type="ECO:0008006" key="7">
    <source>
        <dbReference type="Google" id="ProtNLM"/>
    </source>
</evidence>
<dbReference type="SUPFAM" id="SSF52540">
    <property type="entry name" value="P-loop containing nucleoside triphosphate hydrolases"/>
    <property type="match status" value="1"/>
</dbReference>
<dbReference type="InterPro" id="IPR011025">
    <property type="entry name" value="GproteinA_insert"/>
</dbReference>
<dbReference type="Gene3D" id="1.10.400.10">
    <property type="entry name" value="GI Alpha 1, domain 2-like"/>
    <property type="match status" value="1"/>
</dbReference>
<evidence type="ECO:0000313" key="6">
    <source>
        <dbReference type="Proteomes" id="UP001439008"/>
    </source>
</evidence>
<keyword evidence="3" id="KW-0342">GTP-binding</keyword>
<organism evidence="5 6">
    <name type="scientific">Bonamia ostreae</name>
    <dbReference type="NCBI Taxonomy" id="126728"/>
    <lineage>
        <taxon>Eukaryota</taxon>
        <taxon>Sar</taxon>
        <taxon>Rhizaria</taxon>
        <taxon>Endomyxa</taxon>
        <taxon>Ascetosporea</taxon>
        <taxon>Haplosporida</taxon>
        <taxon>Bonamia</taxon>
    </lineage>
</organism>